<protein>
    <recommendedName>
        <fullName evidence="3">Terpene synthase</fullName>
    </recommendedName>
</protein>
<name>A0A238XLA9_9ACTN</name>
<dbReference type="SUPFAM" id="SSF48576">
    <property type="entry name" value="Terpenoid synthases"/>
    <property type="match status" value="1"/>
</dbReference>
<dbReference type="Gene3D" id="1.10.600.10">
    <property type="entry name" value="Farnesyl Diphosphate Synthase"/>
    <property type="match status" value="1"/>
</dbReference>
<gene>
    <name evidence="1" type="ORF">SAMN06265355_104449</name>
</gene>
<organism evidence="1 2">
    <name type="scientific">Actinomadura mexicana</name>
    <dbReference type="NCBI Taxonomy" id="134959"/>
    <lineage>
        <taxon>Bacteria</taxon>
        <taxon>Bacillati</taxon>
        <taxon>Actinomycetota</taxon>
        <taxon>Actinomycetes</taxon>
        <taxon>Streptosporangiales</taxon>
        <taxon>Thermomonosporaceae</taxon>
        <taxon>Actinomadura</taxon>
    </lineage>
</organism>
<evidence type="ECO:0000313" key="2">
    <source>
        <dbReference type="Proteomes" id="UP000198420"/>
    </source>
</evidence>
<dbReference type="AlphaFoldDB" id="A0A238XLA9"/>
<evidence type="ECO:0000313" key="1">
    <source>
        <dbReference type="EMBL" id="SNR59490.1"/>
    </source>
</evidence>
<dbReference type="InterPro" id="IPR008949">
    <property type="entry name" value="Isoprenoid_synthase_dom_sf"/>
</dbReference>
<proteinExistence type="predicted"/>
<keyword evidence="2" id="KW-1185">Reference proteome</keyword>
<reference evidence="2" key="1">
    <citation type="submission" date="2017-06" db="EMBL/GenBank/DDBJ databases">
        <authorList>
            <person name="Varghese N."/>
            <person name="Submissions S."/>
        </authorList>
    </citation>
    <scope>NUCLEOTIDE SEQUENCE [LARGE SCALE GENOMIC DNA]</scope>
    <source>
        <strain evidence="2">DSM 44485</strain>
    </source>
</reference>
<dbReference type="EMBL" id="FZNP01000004">
    <property type="protein sequence ID" value="SNR59490.1"/>
    <property type="molecule type" value="Genomic_DNA"/>
</dbReference>
<dbReference type="Pfam" id="PF19086">
    <property type="entry name" value="Terpene_syn_C_2"/>
    <property type="match status" value="1"/>
</dbReference>
<dbReference type="RefSeq" id="WP_089312052.1">
    <property type="nucleotide sequence ID" value="NZ_FZNP01000004.1"/>
</dbReference>
<sequence length="317" mass="35823">MKHDLDASYPAAAQCAPFSILALDVLADLRVWASRHPEILRSVPMESQALSAASISPWRRPDQLRLPARMYMWAYAMDDHVEQNVESLAELDDLFDRCNGIVQGGDRDDGHPLLSALSDWQSELSRCPLYPHQADLWARVFSDTMRGERYDWITGRARERGAGPSDPDEYLSHAASVNAFLTLFPYWGTSDQEDLLDHLEALTSAMEDAQVAVRLVNDLCTYDRERTQPRENNILMYDTTPRWVQGELERRCAAAREQMRPLAATGSLPALETLRAFDFSIAFYERADFRGWGEEESVYRRPLADRAPDQVPAGGGG</sequence>
<evidence type="ECO:0008006" key="3">
    <source>
        <dbReference type="Google" id="ProtNLM"/>
    </source>
</evidence>
<accession>A0A238XLA9</accession>
<dbReference type="Proteomes" id="UP000198420">
    <property type="component" value="Unassembled WGS sequence"/>
</dbReference>
<dbReference type="OrthoDB" id="3398195at2"/>